<dbReference type="InterPro" id="IPR010610">
    <property type="entry name" value="EryCIII-like_C"/>
</dbReference>
<protein>
    <submittedName>
        <fullName evidence="4">Family 1 glycosyltransferase</fullName>
    </submittedName>
</protein>
<dbReference type="Pfam" id="PF06722">
    <property type="entry name" value="EryCIII-like_C"/>
    <property type="match status" value="1"/>
</dbReference>
<keyword evidence="1" id="KW-0328">Glycosyltransferase</keyword>
<sequence>MAPEAPKRGKILFLTNPEPSESNIFLATMHAVLQLQPDAEIHCASFNLLTESVVSVVENLRQTVPETAPITFHELRGIPMKAAMNIAFSREGAPPRIPNYLPVSALKSPSFFNTTQGVRDIVPLFVPYNGPQLVEVFTSIVEVIKEVDADLIVVDTLMTAALTAVNHLNVRYVCLSPNSLKEFTVMAQPYGAALWKFPAIPSGFDYPVPWHLIPMNIYFLIFTIYTFMKDQRRGEIEAHLKKETGADLRTPINLFRDRPADMKILVGSQPEIDFPLVVADDIYPCGPIMVDISPVAKADPELLSWLAKGPTIYFNLGSLVKVSEERAIELAIGISVILETLETKPQLPQHQVIWKIMRLNDYPLSGSESKVVDVLAKWIEADVVRIVEWFPADPNSILKTGHVVCTVHHGGANSYHEAVSSGVPQVVLPQWADTYDYAQRVEMFGIGRWGSRTAKPLWTAPEVSSAILDVVIGEKSQEMKENAAKIRAAVDEKGPGGVNAARIILEECARIMA</sequence>
<gene>
    <name evidence="4" type="ORF">N7456_001150</name>
</gene>
<organism evidence="4 5">
    <name type="scientific">Penicillium angulare</name>
    <dbReference type="NCBI Taxonomy" id="116970"/>
    <lineage>
        <taxon>Eukaryota</taxon>
        <taxon>Fungi</taxon>
        <taxon>Dikarya</taxon>
        <taxon>Ascomycota</taxon>
        <taxon>Pezizomycotina</taxon>
        <taxon>Eurotiomycetes</taxon>
        <taxon>Eurotiomycetidae</taxon>
        <taxon>Eurotiales</taxon>
        <taxon>Aspergillaceae</taxon>
        <taxon>Penicillium</taxon>
    </lineage>
</organism>
<keyword evidence="2" id="KW-0808">Transferase</keyword>
<dbReference type="InterPro" id="IPR050271">
    <property type="entry name" value="UDP-glycosyltransferase"/>
</dbReference>
<keyword evidence="5" id="KW-1185">Reference proteome</keyword>
<evidence type="ECO:0000259" key="3">
    <source>
        <dbReference type="Pfam" id="PF06722"/>
    </source>
</evidence>
<feature type="domain" description="Erythromycin biosynthesis protein CIII-like C-terminal" evidence="3">
    <location>
        <begin position="382"/>
        <end position="487"/>
    </location>
</feature>
<dbReference type="Proteomes" id="UP001149165">
    <property type="component" value="Unassembled WGS sequence"/>
</dbReference>
<dbReference type="PANTHER" id="PTHR48043">
    <property type="entry name" value="EG:EG0003.4 PROTEIN-RELATED"/>
    <property type="match status" value="1"/>
</dbReference>
<comment type="caution">
    <text evidence="4">The sequence shown here is derived from an EMBL/GenBank/DDBJ whole genome shotgun (WGS) entry which is preliminary data.</text>
</comment>
<dbReference type="CDD" id="cd03784">
    <property type="entry name" value="GT1_Gtf-like"/>
    <property type="match status" value="1"/>
</dbReference>
<dbReference type="GO" id="GO:0016758">
    <property type="term" value="F:hexosyltransferase activity"/>
    <property type="evidence" value="ECO:0007669"/>
    <property type="project" value="UniProtKB-ARBA"/>
</dbReference>
<evidence type="ECO:0000256" key="2">
    <source>
        <dbReference type="ARBA" id="ARBA00022679"/>
    </source>
</evidence>
<evidence type="ECO:0000256" key="1">
    <source>
        <dbReference type="ARBA" id="ARBA00022676"/>
    </source>
</evidence>
<name>A0A9W9GDJ2_9EURO</name>
<dbReference type="InterPro" id="IPR002213">
    <property type="entry name" value="UDP_glucos_trans"/>
</dbReference>
<reference evidence="4" key="2">
    <citation type="journal article" date="2023" name="IMA Fungus">
        <title>Comparative genomic study of the Penicillium genus elucidates a diverse pangenome and 15 lateral gene transfer events.</title>
        <authorList>
            <person name="Petersen C."/>
            <person name="Sorensen T."/>
            <person name="Nielsen M.R."/>
            <person name="Sondergaard T.E."/>
            <person name="Sorensen J.L."/>
            <person name="Fitzpatrick D.A."/>
            <person name="Frisvad J.C."/>
            <person name="Nielsen K.L."/>
        </authorList>
    </citation>
    <scope>NUCLEOTIDE SEQUENCE</scope>
    <source>
        <strain evidence="4">IBT 30069</strain>
    </source>
</reference>
<dbReference type="GO" id="GO:0008194">
    <property type="term" value="F:UDP-glycosyltransferase activity"/>
    <property type="evidence" value="ECO:0007669"/>
    <property type="project" value="InterPro"/>
</dbReference>
<accession>A0A9W9GDJ2</accession>
<reference evidence="4" key="1">
    <citation type="submission" date="2022-11" db="EMBL/GenBank/DDBJ databases">
        <authorList>
            <person name="Petersen C."/>
        </authorList>
    </citation>
    <scope>NUCLEOTIDE SEQUENCE</scope>
    <source>
        <strain evidence="4">IBT 30069</strain>
    </source>
</reference>
<dbReference type="EMBL" id="JAPQKH010000001">
    <property type="protein sequence ID" value="KAJ5116802.1"/>
    <property type="molecule type" value="Genomic_DNA"/>
</dbReference>
<dbReference type="OrthoDB" id="5835829at2759"/>
<evidence type="ECO:0000313" key="4">
    <source>
        <dbReference type="EMBL" id="KAJ5116802.1"/>
    </source>
</evidence>
<dbReference type="Gene3D" id="3.40.50.2000">
    <property type="entry name" value="Glycogen Phosphorylase B"/>
    <property type="match status" value="2"/>
</dbReference>
<evidence type="ECO:0000313" key="5">
    <source>
        <dbReference type="Proteomes" id="UP001149165"/>
    </source>
</evidence>
<proteinExistence type="predicted"/>
<dbReference type="SUPFAM" id="SSF53756">
    <property type="entry name" value="UDP-Glycosyltransferase/glycogen phosphorylase"/>
    <property type="match status" value="1"/>
</dbReference>
<dbReference type="AlphaFoldDB" id="A0A9W9GDJ2"/>
<dbReference type="PANTHER" id="PTHR48043:SF145">
    <property type="entry name" value="FI06409P-RELATED"/>
    <property type="match status" value="1"/>
</dbReference>